<dbReference type="InterPro" id="IPR024909">
    <property type="entry name" value="Cys-tRNA/MSH_ligase"/>
</dbReference>
<dbReference type="Gene3D" id="1.20.120.1910">
    <property type="entry name" value="Cysteine-tRNA ligase, C-terminal anti-codon recognition domain"/>
    <property type="match status" value="1"/>
</dbReference>
<dbReference type="CDD" id="cd00672">
    <property type="entry name" value="CysRS_core"/>
    <property type="match status" value="1"/>
</dbReference>
<dbReference type="EC" id="6.1.1.16" evidence="13"/>
<feature type="binding site" evidence="13">
    <location>
        <position position="222"/>
    </location>
    <ligand>
        <name>Zn(2+)</name>
        <dbReference type="ChEBI" id="CHEBI:29105"/>
    </ligand>
</feature>
<keyword evidence="6 13" id="KW-0479">Metal-binding</keyword>
<dbReference type="SUPFAM" id="SSF52374">
    <property type="entry name" value="Nucleotidylyl transferase"/>
    <property type="match status" value="1"/>
</dbReference>
<evidence type="ECO:0000256" key="13">
    <source>
        <dbReference type="HAMAP-Rule" id="MF_00041"/>
    </source>
</evidence>
<keyword evidence="5 13" id="KW-0436">Ligase</keyword>
<reference evidence="16 17" key="1">
    <citation type="submission" date="2023-04" db="EMBL/GenBank/DDBJ databases">
        <title>Fusibacter bizertensis strain WBS, isolated from littoral bottom sediments of the Arctic seas - biochemical and genomic analysis.</title>
        <authorList>
            <person name="Brioukhanov A.L."/>
        </authorList>
    </citation>
    <scope>NUCLEOTIDE SEQUENCE [LARGE SCALE GENOMIC DNA]</scope>
    <source>
        <strain evidence="16 17">WBS</strain>
    </source>
</reference>
<keyword evidence="17" id="KW-1185">Reference proteome</keyword>
<dbReference type="SUPFAM" id="SSF47323">
    <property type="entry name" value="Anticodon-binding domain of a subclass of class I aminoacyl-tRNA synthetases"/>
    <property type="match status" value="1"/>
</dbReference>
<dbReference type="InterPro" id="IPR032678">
    <property type="entry name" value="tRNA-synt_1_cat_dom"/>
</dbReference>
<sequence length="478" mass="54892">MKLYNSMSRSIEDFMPYHEKEVKLYTCGPTVYNYAHIGNLRTYIHEDILEKALGFIGYDVKRVMNITDVGHLESDADDGEDKMLKGALRENKTVWQVAAFYTDAFFTDCGKLNIKKPEIVAKATDYISKYIDFIKTLEDKGYTYFTNGNVYFDISKFERYTALSKLNLDELRIAHREGVEEDTFKKNPQDFVLWFTKSKFENQAMKWESPWGVGYPGWHIECSVISLSNLGEQLDIHCGGVDHIPVHHTNEIAQTESYTGKPWTKYWWHAEFLIEPKGKMSKSKGEFLTVSLLEKKGFDPLSYRYFVLGSHYRKQLTFSYESLEMAENAYFKLRKRTSSIAKDALLSSTDVLGKVENLTEEAQNLYGKFVDCLEDDLNTANAVTVLYDVLKSEVSTSEKATLFAYMDQVLSLDLLTPIDEKKVDASDDEVAWIEGKIIERTNAKKNKDWSTADLIRDELKAKGITIVDTAEGARWSKD</sequence>
<dbReference type="PANTHER" id="PTHR10890">
    <property type="entry name" value="CYSTEINYL-TRNA SYNTHETASE"/>
    <property type="match status" value="1"/>
</dbReference>
<dbReference type="PANTHER" id="PTHR10890:SF3">
    <property type="entry name" value="CYSTEINE--TRNA LIGASE, CYTOPLASMIC"/>
    <property type="match status" value="1"/>
</dbReference>
<dbReference type="PRINTS" id="PR00983">
    <property type="entry name" value="TRNASYNTHCYS"/>
</dbReference>
<keyword evidence="9 13" id="KW-0067">ATP-binding</keyword>
<proteinExistence type="inferred from homology"/>
<accession>A0ABT6NAT3</accession>
<feature type="binding site" evidence="13">
    <location>
        <position position="251"/>
    </location>
    <ligand>
        <name>Zn(2+)</name>
        <dbReference type="ChEBI" id="CHEBI:29105"/>
    </ligand>
</feature>
<feature type="binding site" evidence="13">
    <location>
        <position position="27"/>
    </location>
    <ligand>
        <name>Zn(2+)</name>
        <dbReference type="ChEBI" id="CHEBI:29105"/>
    </ligand>
</feature>
<dbReference type="HAMAP" id="MF_00041">
    <property type="entry name" value="Cys_tRNA_synth"/>
    <property type="match status" value="1"/>
</dbReference>
<keyword evidence="7 13" id="KW-0547">Nucleotide-binding</keyword>
<keyword evidence="10 13" id="KW-0648">Protein biosynthesis</keyword>
<feature type="short sequence motif" description="'KMSKS' region" evidence="13">
    <location>
        <begin position="279"/>
        <end position="283"/>
    </location>
</feature>
<feature type="domain" description="Cysteinyl-tRNA synthetase class Ia DALR" evidence="15">
    <location>
        <begin position="368"/>
        <end position="391"/>
    </location>
</feature>
<dbReference type="Pfam" id="PF09190">
    <property type="entry name" value="DALR_2"/>
    <property type="match status" value="1"/>
</dbReference>
<dbReference type="NCBIfam" id="TIGR00435">
    <property type="entry name" value="cysS"/>
    <property type="match status" value="1"/>
</dbReference>
<dbReference type="InterPro" id="IPR014729">
    <property type="entry name" value="Rossmann-like_a/b/a_fold"/>
</dbReference>
<evidence type="ECO:0000256" key="6">
    <source>
        <dbReference type="ARBA" id="ARBA00022723"/>
    </source>
</evidence>
<evidence type="ECO:0000256" key="10">
    <source>
        <dbReference type="ARBA" id="ARBA00022917"/>
    </source>
</evidence>
<feature type="domain" description="tRNA synthetases class I catalytic" evidence="14">
    <location>
        <begin position="15"/>
        <end position="327"/>
    </location>
</feature>
<organism evidence="16 17">
    <name type="scientific">Fusibacter bizertensis</name>
    <dbReference type="NCBI Taxonomy" id="1488331"/>
    <lineage>
        <taxon>Bacteria</taxon>
        <taxon>Bacillati</taxon>
        <taxon>Bacillota</taxon>
        <taxon>Clostridia</taxon>
        <taxon>Eubacteriales</taxon>
        <taxon>Eubacteriales Family XII. Incertae Sedis</taxon>
        <taxon>Fusibacter</taxon>
    </lineage>
</organism>
<dbReference type="Proteomes" id="UP001158045">
    <property type="component" value="Unassembled WGS sequence"/>
</dbReference>
<feature type="binding site" evidence="13">
    <location>
        <position position="247"/>
    </location>
    <ligand>
        <name>Zn(2+)</name>
        <dbReference type="ChEBI" id="CHEBI:29105"/>
    </ligand>
</feature>
<evidence type="ECO:0000256" key="5">
    <source>
        <dbReference type="ARBA" id="ARBA00022598"/>
    </source>
</evidence>
<dbReference type="InterPro" id="IPR015803">
    <property type="entry name" value="Cys-tRNA-ligase"/>
</dbReference>
<evidence type="ECO:0000256" key="4">
    <source>
        <dbReference type="ARBA" id="ARBA00022490"/>
    </source>
</evidence>
<evidence type="ECO:0000256" key="9">
    <source>
        <dbReference type="ARBA" id="ARBA00022840"/>
    </source>
</evidence>
<dbReference type="RefSeq" id="WP_281093367.1">
    <property type="nucleotide sequence ID" value="NZ_JARYZI010000002.1"/>
</dbReference>
<name>A0ABT6NAT3_9FIRM</name>
<protein>
    <recommendedName>
        <fullName evidence="13">Cysteine--tRNA ligase</fullName>
        <ecNumber evidence="13">6.1.1.16</ecNumber>
    </recommendedName>
    <alternativeName>
        <fullName evidence="13">Cysteinyl-tRNA synthetase</fullName>
        <shortName evidence="13">CysRS</shortName>
    </alternativeName>
</protein>
<feature type="binding site" evidence="13">
    <location>
        <position position="282"/>
    </location>
    <ligand>
        <name>ATP</name>
        <dbReference type="ChEBI" id="CHEBI:30616"/>
    </ligand>
</feature>
<comment type="subunit">
    <text evidence="3 13">Monomer.</text>
</comment>
<evidence type="ECO:0000256" key="12">
    <source>
        <dbReference type="ARBA" id="ARBA00047398"/>
    </source>
</evidence>
<dbReference type="EMBL" id="JARYZI010000002">
    <property type="protein sequence ID" value="MDH8677528.1"/>
    <property type="molecule type" value="Genomic_DNA"/>
</dbReference>
<keyword evidence="4 13" id="KW-0963">Cytoplasm</keyword>
<keyword evidence="11 13" id="KW-0030">Aminoacyl-tRNA synthetase</keyword>
<keyword evidence="8 13" id="KW-0862">Zinc</keyword>
<comment type="similarity">
    <text evidence="2 13">Belongs to the class-I aminoacyl-tRNA synthetase family.</text>
</comment>
<evidence type="ECO:0000256" key="2">
    <source>
        <dbReference type="ARBA" id="ARBA00005594"/>
    </source>
</evidence>
<evidence type="ECO:0000313" key="17">
    <source>
        <dbReference type="Proteomes" id="UP001158045"/>
    </source>
</evidence>
<feature type="short sequence motif" description="'HIGH' region" evidence="13">
    <location>
        <begin position="29"/>
        <end position="39"/>
    </location>
</feature>
<comment type="caution">
    <text evidence="16">The sequence shown here is derived from an EMBL/GenBank/DDBJ whole genome shotgun (WGS) entry which is preliminary data.</text>
</comment>
<evidence type="ECO:0000256" key="8">
    <source>
        <dbReference type="ARBA" id="ARBA00022833"/>
    </source>
</evidence>
<dbReference type="Pfam" id="PF01406">
    <property type="entry name" value="tRNA-synt_1e"/>
    <property type="match status" value="1"/>
</dbReference>
<gene>
    <name evidence="13 16" type="primary">cysS</name>
    <name evidence="16" type="ORF">QE109_05180</name>
</gene>
<dbReference type="InterPro" id="IPR015273">
    <property type="entry name" value="Cys-tRNA-synt_Ia_DALR"/>
</dbReference>
<evidence type="ECO:0000256" key="11">
    <source>
        <dbReference type="ARBA" id="ARBA00023146"/>
    </source>
</evidence>
<evidence type="ECO:0000313" key="16">
    <source>
        <dbReference type="EMBL" id="MDH8677528.1"/>
    </source>
</evidence>
<evidence type="ECO:0000256" key="1">
    <source>
        <dbReference type="ARBA" id="ARBA00004496"/>
    </source>
</evidence>
<evidence type="ECO:0000259" key="15">
    <source>
        <dbReference type="Pfam" id="PF09190"/>
    </source>
</evidence>
<evidence type="ECO:0000259" key="14">
    <source>
        <dbReference type="Pfam" id="PF01406"/>
    </source>
</evidence>
<dbReference type="Gene3D" id="3.40.50.620">
    <property type="entry name" value="HUPs"/>
    <property type="match status" value="1"/>
</dbReference>
<comment type="catalytic activity">
    <reaction evidence="12 13">
        <text>tRNA(Cys) + L-cysteine + ATP = L-cysteinyl-tRNA(Cys) + AMP + diphosphate</text>
        <dbReference type="Rhea" id="RHEA:17773"/>
        <dbReference type="Rhea" id="RHEA-COMP:9661"/>
        <dbReference type="Rhea" id="RHEA-COMP:9679"/>
        <dbReference type="ChEBI" id="CHEBI:30616"/>
        <dbReference type="ChEBI" id="CHEBI:33019"/>
        <dbReference type="ChEBI" id="CHEBI:35235"/>
        <dbReference type="ChEBI" id="CHEBI:78442"/>
        <dbReference type="ChEBI" id="CHEBI:78517"/>
        <dbReference type="ChEBI" id="CHEBI:456215"/>
        <dbReference type="EC" id="6.1.1.16"/>
    </reaction>
</comment>
<comment type="subcellular location">
    <subcellularLocation>
        <location evidence="1 13">Cytoplasm</location>
    </subcellularLocation>
</comment>
<dbReference type="InterPro" id="IPR009080">
    <property type="entry name" value="tRNAsynth_Ia_anticodon-bd"/>
</dbReference>
<dbReference type="GO" id="GO:0004817">
    <property type="term" value="F:cysteine-tRNA ligase activity"/>
    <property type="evidence" value="ECO:0007669"/>
    <property type="project" value="UniProtKB-EC"/>
</dbReference>
<evidence type="ECO:0000256" key="7">
    <source>
        <dbReference type="ARBA" id="ARBA00022741"/>
    </source>
</evidence>
<comment type="cofactor">
    <cofactor evidence="13">
        <name>Zn(2+)</name>
        <dbReference type="ChEBI" id="CHEBI:29105"/>
    </cofactor>
    <text evidence="13">Binds 1 zinc ion per subunit.</text>
</comment>
<evidence type="ECO:0000256" key="3">
    <source>
        <dbReference type="ARBA" id="ARBA00011245"/>
    </source>
</evidence>